<name>A7API7_BABBO</name>
<dbReference type="InterPro" id="IPR001876">
    <property type="entry name" value="Znf_RanBP2"/>
</dbReference>
<evidence type="ECO:0000256" key="3">
    <source>
        <dbReference type="ARBA" id="ARBA00022771"/>
    </source>
</evidence>
<evidence type="ECO:0008006" key="13">
    <source>
        <dbReference type="Google" id="ProtNLM"/>
    </source>
</evidence>
<evidence type="ECO:0000256" key="4">
    <source>
        <dbReference type="ARBA" id="ARBA00022833"/>
    </source>
</evidence>
<reference evidence="12" key="3">
    <citation type="journal article" date="2021" name="Int. J. Parasitol.">
        <title>Comparative analysis of gene expression between Babesia bovis blood stages and kinetes allowed by improved genome annotation.</title>
        <authorList>
            <person name="Ueti M.W."/>
            <person name="Johnson W.C."/>
            <person name="Kappmeyer L.S."/>
            <person name="Herndon D.R."/>
            <person name="Mousel M.R."/>
            <person name="Reif K.E."/>
            <person name="Taus N.S."/>
            <person name="Ifeonu O.O."/>
            <person name="Silva J.C."/>
            <person name="Suarez C.E."/>
            <person name="Brayton K.A."/>
        </authorList>
    </citation>
    <scope>NUCLEOTIDE SEQUENCE [LARGE SCALE GENOMIC DNA]</scope>
</reference>
<keyword evidence="12" id="KW-1185">Reference proteome</keyword>
<dbReference type="EMBL" id="AAXT01000001">
    <property type="protein sequence ID" value="EDO08471.1"/>
    <property type="molecule type" value="Genomic_DNA"/>
</dbReference>
<dbReference type="PROSITE" id="PS01358">
    <property type="entry name" value="ZF_RANBP2_1"/>
    <property type="match status" value="1"/>
</dbReference>
<dbReference type="Proteomes" id="UP000002173">
    <property type="component" value="Unassembled WGS sequence"/>
</dbReference>
<evidence type="ECO:0000259" key="9">
    <source>
        <dbReference type="PROSITE" id="PS50102"/>
    </source>
</evidence>
<proteinExistence type="predicted"/>
<keyword evidence="5" id="KW-0539">Nucleus</keyword>
<dbReference type="InParanoid" id="A7API7"/>
<dbReference type="PANTHER" id="PTHR13948">
    <property type="entry name" value="RNA-BINDING PROTEIN"/>
    <property type="match status" value="1"/>
</dbReference>
<dbReference type="SMART" id="SM00547">
    <property type="entry name" value="ZnF_RBZ"/>
    <property type="match status" value="1"/>
</dbReference>
<feature type="domain" description="RanBP2-type" evidence="10">
    <location>
        <begin position="413"/>
        <end position="444"/>
    </location>
</feature>
<dbReference type="Pfam" id="PF00641">
    <property type="entry name" value="Zn_ribbon_RanBP"/>
    <property type="match status" value="1"/>
</dbReference>
<evidence type="ECO:0000256" key="2">
    <source>
        <dbReference type="ARBA" id="ARBA00022723"/>
    </source>
</evidence>
<dbReference type="InterPro" id="IPR000504">
    <property type="entry name" value="RRM_dom"/>
</dbReference>
<evidence type="ECO:0000256" key="7">
    <source>
        <dbReference type="PROSITE-ProRule" id="PRU00322"/>
    </source>
</evidence>
<dbReference type="Gene3D" id="4.10.1060.10">
    <property type="entry name" value="Zinc finger, RanBP2-type"/>
    <property type="match status" value="1"/>
</dbReference>
<dbReference type="KEGG" id="bbo:BBOV_III009140"/>
<feature type="region of interest" description="Disordered" evidence="8">
    <location>
        <begin position="712"/>
        <end position="737"/>
    </location>
</feature>
<dbReference type="GO" id="GO:0008270">
    <property type="term" value="F:zinc ion binding"/>
    <property type="evidence" value="ECO:0007669"/>
    <property type="project" value="UniProtKB-KW"/>
</dbReference>
<feature type="compositionally biased region" description="Basic and acidic residues" evidence="8">
    <location>
        <begin position="1"/>
        <end position="20"/>
    </location>
</feature>
<dbReference type="SUPFAM" id="SSF90209">
    <property type="entry name" value="Ran binding protein zinc finger-like"/>
    <property type="match status" value="1"/>
</dbReference>
<dbReference type="PANTHER" id="PTHR13948:SF3">
    <property type="entry name" value="FI21118P1"/>
    <property type="match status" value="1"/>
</dbReference>
<dbReference type="GO" id="GO:0000398">
    <property type="term" value="P:mRNA splicing, via spliceosome"/>
    <property type="evidence" value="ECO:0007669"/>
    <property type="project" value="TreeGrafter"/>
</dbReference>
<feature type="compositionally biased region" description="Polar residues" evidence="8">
    <location>
        <begin position="142"/>
        <end position="155"/>
    </location>
</feature>
<evidence type="ECO:0000259" key="10">
    <source>
        <dbReference type="PROSITE" id="PS50199"/>
    </source>
</evidence>
<dbReference type="InterPro" id="IPR036443">
    <property type="entry name" value="Znf_RanBP2_sf"/>
</dbReference>
<keyword evidence="3 7" id="KW-0863">Zinc-finger</keyword>
<dbReference type="STRING" id="5865.A7API7"/>
<feature type="compositionally biased region" description="Basic and acidic residues" evidence="8">
    <location>
        <begin position="183"/>
        <end position="194"/>
    </location>
</feature>
<protein>
    <recommendedName>
        <fullName evidence="13">RanBP2-type domain-containing protein</fullName>
    </recommendedName>
</protein>
<sequence>MCSWRRYDERASRRSYHEDSYDSGYPRESSRDYGSQYRYNDDNTRNRSGDQDRFADYQLPRDSPLDRPHYNNKRRAQYDRPDHDSRGYHSAGDWRRESTGRGPREYNRRREEYTYRDYDRSRSREPDEYSGNHTEYQHNKTRTGGDTSYVTTELKSVQREDTEHKRAELKSQDHSSEAANAHKSRDSRVKNEEPVEFDYKNKEAVEHLNRLMEYERENVNTRETRNQSAESPVEEPIKKTEWYMQPRYQKQKPWKMDETNSYQRKDRYRHSSDNEVEERENSATVLVRNLATTVSVDDVDNVVSGLCIERGTSAPNNVTLRTTEGHYGPVGESSILKSIGIGPAVERYAVVTFPSPENAARFMECVSSRKLTINNEEYYVEYDTLEVNSDVKTIESSLTYEDYQEYDAILKRRQSAHDWICPVCRFINYARRSQCFTCESERPPDEVLQKQKLLVDISSTDKTLPIHTNVSDVSSWVVLKGIPLDADPAALLLQVCTAVPQGRSTFTTESLGNACCSILPFQGSYLRLEPVKSLEKQIADNLMKNLKTNTLRVIYEYDSETYAVNLVTEFTAPNKTGNKETKTCKIRTSNVSALEQICQSSSMPPGARKYLDSWQEKVILSPGGKPDASRMYFDEVSGYLYDGVLGIYFDANTNNYISVRSERYHWDDTLQALVLSDKGILKPEPDSTQQGSQLQGLLAAALKAAQMTNKKVGDTADGKEATKSVMEPSVVTTNAPPKPRIDIAQTFDLGNQSDDECDMELEDNDKVDDKMAQPVLTPTKIDVRSVIVCLQCLRVFNDQTRLELHERRSRYHQVLMDT</sequence>
<dbReference type="InterPro" id="IPR041591">
    <property type="entry name" value="OCRE"/>
</dbReference>
<evidence type="ECO:0000256" key="8">
    <source>
        <dbReference type="SAM" id="MobiDB-lite"/>
    </source>
</evidence>
<accession>A7API7</accession>
<evidence type="ECO:0000256" key="6">
    <source>
        <dbReference type="PROSITE-ProRule" id="PRU00176"/>
    </source>
</evidence>
<feature type="compositionally biased region" description="Basic and acidic residues" evidence="8">
    <location>
        <begin position="39"/>
        <end position="55"/>
    </location>
</feature>
<dbReference type="eggNOG" id="KOG0154">
    <property type="taxonomic scope" value="Eukaryota"/>
</dbReference>
<comment type="subcellular location">
    <subcellularLocation>
        <location evidence="1">Nucleus</location>
    </subcellularLocation>
</comment>
<dbReference type="GO" id="GO:0003723">
    <property type="term" value="F:RNA binding"/>
    <property type="evidence" value="ECO:0007669"/>
    <property type="project" value="UniProtKB-UniRule"/>
</dbReference>
<feature type="compositionally biased region" description="Basic and acidic residues" evidence="8">
    <location>
        <begin position="254"/>
        <end position="273"/>
    </location>
</feature>
<dbReference type="GeneID" id="5480294"/>
<evidence type="ECO:0000256" key="5">
    <source>
        <dbReference type="ARBA" id="ARBA00023242"/>
    </source>
</evidence>
<comment type="caution">
    <text evidence="11">The sequence shown here is derived from an EMBL/GenBank/DDBJ whole genome shotgun (WGS) entry which is preliminary data.</text>
</comment>
<evidence type="ECO:0000313" key="11">
    <source>
        <dbReference type="EMBL" id="EDO08471.1"/>
    </source>
</evidence>
<evidence type="ECO:0000313" key="12">
    <source>
        <dbReference type="Proteomes" id="UP000002173"/>
    </source>
</evidence>
<dbReference type="FunCoup" id="A7API7">
    <property type="interactions" value="2"/>
</dbReference>
<reference evidence="12" key="2">
    <citation type="journal article" date="2020" name="Data Brief">
        <title>Transcriptome dataset of Babesia bovis life stages within vertebrate and invertebrate hosts.</title>
        <authorList>
            <person name="Ueti M.W."/>
            <person name="Johnson W.C."/>
            <person name="Kappmeyer L.S."/>
            <person name="Herndon D.R."/>
            <person name="Mousel M.R."/>
            <person name="Reif K.E."/>
            <person name="Taus N.S."/>
            <person name="Ifeonu O.O."/>
            <person name="Silva J.C."/>
            <person name="Suarez C.E."/>
            <person name="Brayton K.A."/>
        </authorList>
    </citation>
    <scope>NUCLEOTIDE SEQUENCE [LARGE SCALE GENOMIC DNA]</scope>
</reference>
<feature type="compositionally biased region" description="Basic and acidic residues" evidence="8">
    <location>
        <begin position="76"/>
        <end position="127"/>
    </location>
</feature>
<reference evidence="11 12" key="1">
    <citation type="journal article" date="2007" name="PLoS Pathog.">
        <title>Genome sequence of Babesia bovis and comparative analysis of apicomplexan hemoprotozoa.</title>
        <authorList>
            <person name="Brayton K.A."/>
            <person name="Lau A.O.T."/>
            <person name="Herndon D.R."/>
            <person name="Hannick L."/>
            <person name="Kappmeyer L.S."/>
            <person name="Berens S.J."/>
            <person name="Bidwell S.L."/>
            <person name="Brown W.C."/>
            <person name="Crabtree J."/>
            <person name="Fadrosh D."/>
            <person name="Feldblum T."/>
            <person name="Forberger H.A."/>
            <person name="Haas B.J."/>
            <person name="Howell J.M."/>
            <person name="Khouri H."/>
            <person name="Koo H."/>
            <person name="Mann D.J."/>
            <person name="Norimine J."/>
            <person name="Paulsen I.T."/>
            <person name="Radune D."/>
            <person name="Ren Q."/>
            <person name="Smith R.K. Jr."/>
            <person name="Suarez C.E."/>
            <person name="White O."/>
            <person name="Wortman J.R."/>
            <person name="Knowles D.P. Jr."/>
            <person name="McElwain T.F."/>
            <person name="Nene V.M."/>
        </authorList>
    </citation>
    <scope>NUCLEOTIDE SEQUENCE [LARGE SCALE GENOMIC DNA]</scope>
    <source>
        <strain evidence="11">T2Bo</strain>
    </source>
</reference>
<keyword evidence="4" id="KW-0862">Zinc</keyword>
<keyword evidence="2" id="KW-0479">Metal-binding</keyword>
<dbReference type="AlphaFoldDB" id="A7API7"/>
<keyword evidence="6" id="KW-0694">RNA-binding</keyword>
<dbReference type="VEuPathDB" id="PiroplasmaDB:BBOV_III009140"/>
<feature type="region of interest" description="Disordered" evidence="8">
    <location>
        <begin position="251"/>
        <end position="280"/>
    </location>
</feature>
<dbReference type="GO" id="GO:0005634">
    <property type="term" value="C:nucleus"/>
    <property type="evidence" value="ECO:0007669"/>
    <property type="project" value="UniProtKB-SubCell"/>
</dbReference>
<organism evidence="11 12">
    <name type="scientific">Babesia bovis</name>
    <dbReference type="NCBI Taxonomy" id="5865"/>
    <lineage>
        <taxon>Eukaryota</taxon>
        <taxon>Sar</taxon>
        <taxon>Alveolata</taxon>
        <taxon>Apicomplexa</taxon>
        <taxon>Aconoidasida</taxon>
        <taxon>Piroplasmida</taxon>
        <taxon>Babesiidae</taxon>
        <taxon>Babesia</taxon>
    </lineage>
</organism>
<feature type="compositionally biased region" description="Basic and acidic residues" evidence="8">
    <location>
        <begin position="712"/>
        <end position="722"/>
    </location>
</feature>
<dbReference type="RefSeq" id="XP_001612039.1">
    <property type="nucleotide sequence ID" value="XM_001611989.1"/>
</dbReference>
<feature type="region of interest" description="Disordered" evidence="8">
    <location>
        <begin position="1"/>
        <end position="194"/>
    </location>
</feature>
<dbReference type="CDD" id="cd16074">
    <property type="entry name" value="OCRE"/>
    <property type="match status" value="1"/>
</dbReference>
<feature type="compositionally biased region" description="Basic and acidic residues" evidence="8">
    <location>
        <begin position="156"/>
        <end position="176"/>
    </location>
</feature>
<evidence type="ECO:0000256" key="1">
    <source>
        <dbReference type="ARBA" id="ARBA00004123"/>
    </source>
</evidence>
<dbReference type="Pfam" id="PF17780">
    <property type="entry name" value="OCRE"/>
    <property type="match status" value="1"/>
</dbReference>
<dbReference type="PROSITE" id="PS50199">
    <property type="entry name" value="ZF_RANBP2_2"/>
    <property type="match status" value="1"/>
</dbReference>
<dbReference type="PROSITE" id="PS50102">
    <property type="entry name" value="RRM"/>
    <property type="match status" value="1"/>
</dbReference>
<feature type="domain" description="RRM" evidence="9">
    <location>
        <begin position="283"/>
        <end position="385"/>
    </location>
</feature>
<gene>
    <name evidence="11" type="ORF">BBOV_III009140</name>
</gene>